<evidence type="ECO:0000259" key="6">
    <source>
        <dbReference type="Pfam" id="PF02837"/>
    </source>
</evidence>
<dbReference type="EMBL" id="MU069921">
    <property type="protein sequence ID" value="KAF5831795.1"/>
    <property type="molecule type" value="Genomic_DNA"/>
</dbReference>
<keyword evidence="5" id="KW-0326">Glycosidase</keyword>
<evidence type="ECO:0000256" key="4">
    <source>
        <dbReference type="ARBA" id="ARBA00022801"/>
    </source>
</evidence>
<dbReference type="Pfam" id="PF02837">
    <property type="entry name" value="Glyco_hydro_2_N"/>
    <property type="match status" value="1"/>
</dbReference>
<evidence type="ECO:0000256" key="1">
    <source>
        <dbReference type="ARBA" id="ARBA00001412"/>
    </source>
</evidence>
<evidence type="ECO:0000313" key="7">
    <source>
        <dbReference type="EMBL" id="KAF5831795.1"/>
    </source>
</evidence>
<dbReference type="Gene3D" id="2.60.120.260">
    <property type="entry name" value="Galactose-binding domain-like"/>
    <property type="match status" value="1"/>
</dbReference>
<name>A0ABQ7GB09_DUNSA</name>
<dbReference type="Proteomes" id="UP000815325">
    <property type="component" value="Unassembled WGS sequence"/>
</dbReference>
<keyword evidence="4" id="KW-0378">Hydrolase</keyword>
<sequence length="392" mass="43287">MESEQPPFECPHLVHENKRRSHVPLKSHLTLDSAVRGFLPTAQQELPGDESNKRIQSLAGNDWQFCLYPSPDWVPEGWETNPKYDHYDAEEGWGAISVPGNWELQGHGVPIYANFTYPIPLDPPRVPANANPTGCYVKHFNYTAPPVPGKMGKRVFLQFEGVDSFFQCWLNGSYVGMSKDSRLTAEFDVSHLIKGGKNFLAVQVLRWSDATYLEDQDMWRTSGIHRDVLICTKPALHVSDIAVTTPLGFGSVNGAAEGGPPLTMARLESLIYLEGPSDEALSQATVTAHLVRQADGQAVMDPIKLPVTAGKWYARDMADMAAAEASHGKKFPGGHGGGYGFAFLQSCRHADSGHVMKKLLRQLLLLMTPKLDNSLPKWACFEHAPCTRVPQP</sequence>
<dbReference type="InterPro" id="IPR050347">
    <property type="entry name" value="Bact_Beta-galactosidase"/>
</dbReference>
<proteinExistence type="inferred from homology"/>
<evidence type="ECO:0000256" key="5">
    <source>
        <dbReference type="ARBA" id="ARBA00023295"/>
    </source>
</evidence>
<feature type="domain" description="Glycosyl hydrolases family 2 sugar binding" evidence="6">
    <location>
        <begin position="55"/>
        <end position="234"/>
    </location>
</feature>
<evidence type="ECO:0000313" key="8">
    <source>
        <dbReference type="Proteomes" id="UP000815325"/>
    </source>
</evidence>
<evidence type="ECO:0000256" key="2">
    <source>
        <dbReference type="ARBA" id="ARBA00007401"/>
    </source>
</evidence>
<dbReference type="EC" id="3.2.1.23" evidence="3"/>
<dbReference type="SUPFAM" id="SSF49785">
    <property type="entry name" value="Galactose-binding domain-like"/>
    <property type="match status" value="1"/>
</dbReference>
<evidence type="ECO:0000256" key="3">
    <source>
        <dbReference type="ARBA" id="ARBA00012756"/>
    </source>
</evidence>
<dbReference type="InterPro" id="IPR008979">
    <property type="entry name" value="Galactose-bd-like_sf"/>
</dbReference>
<reference evidence="7" key="1">
    <citation type="submission" date="2017-08" db="EMBL/GenBank/DDBJ databases">
        <authorList>
            <person name="Polle J.E."/>
            <person name="Barry K."/>
            <person name="Cushman J."/>
            <person name="Schmutz J."/>
            <person name="Tran D."/>
            <person name="Hathwaick L.T."/>
            <person name="Yim W.C."/>
            <person name="Jenkins J."/>
            <person name="Mckie-Krisberg Z.M."/>
            <person name="Prochnik S."/>
            <person name="Lindquist E."/>
            <person name="Dockter R.B."/>
            <person name="Adam C."/>
            <person name="Molina H."/>
            <person name="Bunkerborg J."/>
            <person name="Jin E."/>
            <person name="Buchheim M."/>
            <person name="Magnuson J."/>
        </authorList>
    </citation>
    <scope>NUCLEOTIDE SEQUENCE</scope>
    <source>
        <strain evidence="7">CCAP 19/18</strain>
    </source>
</reference>
<gene>
    <name evidence="7" type="ORF">DUNSADRAFT_12581</name>
</gene>
<comment type="similarity">
    <text evidence="2">Belongs to the glycosyl hydrolase 2 family.</text>
</comment>
<keyword evidence="8" id="KW-1185">Reference proteome</keyword>
<comment type="catalytic activity">
    <reaction evidence="1">
        <text>Hydrolysis of terminal non-reducing beta-D-galactose residues in beta-D-galactosides.</text>
        <dbReference type="EC" id="3.2.1.23"/>
    </reaction>
</comment>
<dbReference type="InterPro" id="IPR006104">
    <property type="entry name" value="Glyco_hydro_2_N"/>
</dbReference>
<protein>
    <recommendedName>
        <fullName evidence="3">beta-galactosidase</fullName>
        <ecNumber evidence="3">3.2.1.23</ecNumber>
    </recommendedName>
</protein>
<dbReference type="PANTHER" id="PTHR46323:SF2">
    <property type="entry name" value="BETA-GALACTOSIDASE"/>
    <property type="match status" value="1"/>
</dbReference>
<organism evidence="7 8">
    <name type="scientific">Dunaliella salina</name>
    <name type="common">Green alga</name>
    <name type="synonym">Protococcus salinus</name>
    <dbReference type="NCBI Taxonomy" id="3046"/>
    <lineage>
        <taxon>Eukaryota</taxon>
        <taxon>Viridiplantae</taxon>
        <taxon>Chlorophyta</taxon>
        <taxon>core chlorophytes</taxon>
        <taxon>Chlorophyceae</taxon>
        <taxon>CS clade</taxon>
        <taxon>Chlamydomonadales</taxon>
        <taxon>Dunaliellaceae</taxon>
        <taxon>Dunaliella</taxon>
    </lineage>
</organism>
<comment type="caution">
    <text evidence="7">The sequence shown here is derived from an EMBL/GenBank/DDBJ whole genome shotgun (WGS) entry which is preliminary data.</text>
</comment>
<accession>A0ABQ7GB09</accession>
<dbReference type="PANTHER" id="PTHR46323">
    <property type="entry name" value="BETA-GALACTOSIDASE"/>
    <property type="match status" value="1"/>
</dbReference>